<dbReference type="AlphaFoldDB" id="A0A8K0P8U5"/>
<reference evidence="7" key="1">
    <citation type="submission" date="2013-04" db="EMBL/GenBank/DDBJ databases">
        <authorList>
            <person name="Qu J."/>
            <person name="Murali S.C."/>
            <person name="Bandaranaike D."/>
            <person name="Bellair M."/>
            <person name="Blankenburg K."/>
            <person name="Chao H."/>
            <person name="Dinh H."/>
            <person name="Doddapaneni H."/>
            <person name="Downs B."/>
            <person name="Dugan-Rocha S."/>
            <person name="Elkadiri S."/>
            <person name="Gnanaolivu R.D."/>
            <person name="Hernandez B."/>
            <person name="Javaid M."/>
            <person name="Jayaseelan J.C."/>
            <person name="Lee S."/>
            <person name="Li M."/>
            <person name="Ming W."/>
            <person name="Munidasa M."/>
            <person name="Muniz J."/>
            <person name="Nguyen L."/>
            <person name="Ongeri F."/>
            <person name="Osuji N."/>
            <person name="Pu L.-L."/>
            <person name="Puazo M."/>
            <person name="Qu C."/>
            <person name="Quiroz J."/>
            <person name="Raj R."/>
            <person name="Weissenberger G."/>
            <person name="Xin Y."/>
            <person name="Zou X."/>
            <person name="Han Y."/>
            <person name="Richards S."/>
            <person name="Worley K."/>
            <person name="Muzny D."/>
            <person name="Gibbs R."/>
        </authorList>
    </citation>
    <scope>NUCLEOTIDE SEQUENCE</scope>
    <source>
        <strain evidence="7">Sampled in the wild</strain>
    </source>
</reference>
<feature type="compositionally biased region" description="Basic and acidic residues" evidence="5">
    <location>
        <begin position="261"/>
        <end position="296"/>
    </location>
</feature>
<feature type="region of interest" description="Disordered" evidence="5">
    <location>
        <begin position="311"/>
        <end position="378"/>
    </location>
</feature>
<keyword evidence="8" id="KW-1185">Reference proteome</keyword>
<evidence type="ECO:0000256" key="1">
    <source>
        <dbReference type="ARBA" id="ARBA00004123"/>
    </source>
</evidence>
<dbReference type="Pfam" id="PF07524">
    <property type="entry name" value="Bromo_TP"/>
    <property type="match status" value="1"/>
</dbReference>
<evidence type="ECO:0000256" key="3">
    <source>
        <dbReference type="ARBA" id="ARBA00023163"/>
    </source>
</evidence>
<keyword evidence="2" id="KW-0805">Transcription regulation</keyword>
<feature type="compositionally biased region" description="Polar residues" evidence="5">
    <location>
        <begin position="142"/>
        <end position="152"/>
    </location>
</feature>
<feature type="region of interest" description="Disordered" evidence="5">
    <location>
        <begin position="640"/>
        <end position="823"/>
    </location>
</feature>
<feature type="compositionally biased region" description="Low complexity" evidence="5">
    <location>
        <begin position="174"/>
        <end position="183"/>
    </location>
</feature>
<proteinExistence type="predicted"/>
<feature type="region of interest" description="Disordered" evidence="5">
    <location>
        <begin position="516"/>
        <end position="568"/>
    </location>
</feature>
<dbReference type="PANTHER" id="PTHR46452:SF1">
    <property type="entry name" value="TRANSCRIPTION INITIATION FACTOR TFIID SUBUNIT 3"/>
    <property type="match status" value="1"/>
</dbReference>
<feature type="compositionally biased region" description="Pro residues" evidence="5">
    <location>
        <begin position="236"/>
        <end position="245"/>
    </location>
</feature>
<dbReference type="OrthoDB" id="436852at2759"/>
<evidence type="ECO:0000313" key="8">
    <source>
        <dbReference type="Proteomes" id="UP000792457"/>
    </source>
</evidence>
<evidence type="ECO:0000313" key="7">
    <source>
        <dbReference type="EMBL" id="KAG8236283.1"/>
    </source>
</evidence>
<sequence length="857" mass="95989">MTQAYTKSVLRVVVAQICQTIGWHTIQNSALEILVDILHHYIQDLSKLTHRYSENYGYTVPNLDHLALAFRDLGINLDELEEYVQFVEPVPCSKDIPKFPIPRESHLNFLKPGSREVVHRPVHVHEHLPPMHPEMEEDEYNGKQNANPAETTGSSNGSSPLSSPKAGVFKRPGEPISAESSAARRARSAPEEEGRPLREITSVIMTTSGFLSPAREGKLPESRIPIPPSDSRSNSPQPPSYPMVPPEVKGEKKSKKGTVKKSIDGLKRLDKENKKKEMKSKEAKKSQKHMLVDDSKVKKLISMKEVSKLKALKTGALKSMARSTSGGSGSKSKLSSSKLLSKSHSKAFKFNKISSQPKLPKVDKSHQLPIMPPPKTVIPIVEKSKSSKIIEGKLSSEPNKEKLNIFKKISKVKEEKFDKDKVDRIVPAEMYPKDSRESSPDLVIDESDVQVQQRKARLAQLDECIDEVIMRGMKETTHDSKQVREGKLQVISMPGCVSKTNSSVSDVVVAHGPEPHKDVYMFDDNDLSPPGTPSTPKTPDFPSLSRKLKKMSELVKKKPKSLTKKESKGKLAKELLIAKKLEVNDYENSGRPKTPEVPEPQENVQTPVFPFFPSFPPAPGLIPPPLGHHPLFPRFPLPYTKPGGVLGQSIPSSNLPHPAMPNLPLPPPLFMQPRAEEPPKVKEESPEKMPPVSLPPPPPAPLPPVVKTEKIDKPQPPTPQAVVTPPKEKSSEKKCKEHKKEKKDKVKKKKEKKDKSKSREKSEKKKEKEEKKEREKDKGKEKKKEKKKDKEREEKSETSVPKLTLKLPPSSSPRPSTPDQSRKMKIQIFKALKNPRKLCGKKRKRFSVPIWKDSGKN</sequence>
<feature type="domain" description="Bromodomain associated" evidence="6">
    <location>
        <begin position="3"/>
        <end position="79"/>
    </location>
</feature>
<feature type="region of interest" description="Disordered" evidence="5">
    <location>
        <begin position="127"/>
        <end position="296"/>
    </location>
</feature>
<comment type="caution">
    <text evidence="7">The sequence shown here is derived from an EMBL/GenBank/DDBJ whole genome shotgun (WGS) entry which is preliminary data.</text>
</comment>
<keyword evidence="3" id="KW-0804">Transcription</keyword>
<name>A0A8K0P8U5_LADFU</name>
<comment type="subcellular location">
    <subcellularLocation>
        <location evidence="1">Nucleus</location>
    </subcellularLocation>
</comment>
<dbReference type="CDD" id="cd22916">
    <property type="entry name" value="HFD_TAF3"/>
    <property type="match status" value="1"/>
</dbReference>
<evidence type="ECO:0000259" key="6">
    <source>
        <dbReference type="SMART" id="SM00576"/>
    </source>
</evidence>
<feature type="compositionally biased region" description="Low complexity" evidence="5">
    <location>
        <begin position="798"/>
        <end position="809"/>
    </location>
</feature>
<dbReference type="Proteomes" id="UP000792457">
    <property type="component" value="Unassembled WGS sequence"/>
</dbReference>
<feature type="compositionally biased region" description="Low complexity" evidence="5">
    <location>
        <begin position="153"/>
        <end position="164"/>
    </location>
</feature>
<feature type="compositionally biased region" description="Pro residues" evidence="5">
    <location>
        <begin position="658"/>
        <end position="670"/>
    </location>
</feature>
<feature type="region of interest" description="Disordered" evidence="5">
    <location>
        <begin position="586"/>
        <end position="610"/>
    </location>
</feature>
<feature type="compositionally biased region" description="Basic and acidic residues" evidence="5">
    <location>
        <begin position="753"/>
        <end position="797"/>
    </location>
</feature>
<keyword evidence="4" id="KW-0539">Nucleus</keyword>
<feature type="compositionally biased region" description="Basic and acidic residues" evidence="5">
    <location>
        <begin position="586"/>
        <end position="596"/>
    </location>
</feature>
<feature type="compositionally biased region" description="Low complexity" evidence="5">
    <location>
        <begin position="330"/>
        <end position="340"/>
    </location>
</feature>
<dbReference type="GO" id="GO:0005669">
    <property type="term" value="C:transcription factor TFIID complex"/>
    <property type="evidence" value="ECO:0007669"/>
    <property type="project" value="TreeGrafter"/>
</dbReference>
<evidence type="ECO:0000256" key="2">
    <source>
        <dbReference type="ARBA" id="ARBA00023015"/>
    </source>
</evidence>
<feature type="compositionally biased region" description="Basic residues" evidence="5">
    <location>
        <begin position="736"/>
        <end position="752"/>
    </location>
</feature>
<dbReference type="GO" id="GO:0002039">
    <property type="term" value="F:p53 binding"/>
    <property type="evidence" value="ECO:0007669"/>
    <property type="project" value="TreeGrafter"/>
</dbReference>
<dbReference type="PANTHER" id="PTHR46452">
    <property type="entry name" value="TRANSCRIPTION INITIATION FACTOR TFIID SUBUNIT 3"/>
    <property type="match status" value="1"/>
</dbReference>
<organism evidence="7 8">
    <name type="scientific">Ladona fulva</name>
    <name type="common">Scarce chaser dragonfly</name>
    <name type="synonym">Libellula fulva</name>
    <dbReference type="NCBI Taxonomy" id="123851"/>
    <lineage>
        <taxon>Eukaryota</taxon>
        <taxon>Metazoa</taxon>
        <taxon>Ecdysozoa</taxon>
        <taxon>Arthropoda</taxon>
        <taxon>Hexapoda</taxon>
        <taxon>Insecta</taxon>
        <taxon>Pterygota</taxon>
        <taxon>Palaeoptera</taxon>
        <taxon>Odonata</taxon>
        <taxon>Epiprocta</taxon>
        <taxon>Anisoptera</taxon>
        <taxon>Libelluloidea</taxon>
        <taxon>Libellulidae</taxon>
        <taxon>Ladona</taxon>
    </lineage>
</organism>
<dbReference type="Gene3D" id="1.10.20.10">
    <property type="entry name" value="Histone, subunit A"/>
    <property type="match status" value="1"/>
</dbReference>
<evidence type="ECO:0000256" key="5">
    <source>
        <dbReference type="SAM" id="MobiDB-lite"/>
    </source>
</evidence>
<dbReference type="GO" id="GO:0045944">
    <property type="term" value="P:positive regulation of transcription by RNA polymerase II"/>
    <property type="evidence" value="ECO:0007669"/>
    <property type="project" value="TreeGrafter"/>
</dbReference>
<gene>
    <name evidence="7" type="ORF">J437_LFUL016063</name>
</gene>
<protein>
    <recommendedName>
        <fullName evidence="6">Bromodomain associated domain-containing protein</fullName>
    </recommendedName>
</protein>
<dbReference type="InterPro" id="IPR009072">
    <property type="entry name" value="Histone-fold"/>
</dbReference>
<feature type="compositionally biased region" description="Basic and acidic residues" evidence="5">
    <location>
        <begin position="726"/>
        <end position="735"/>
    </location>
</feature>
<reference evidence="7" key="2">
    <citation type="submission" date="2017-10" db="EMBL/GenBank/DDBJ databases">
        <title>Ladona fulva Genome sequencing and assembly.</title>
        <authorList>
            <person name="Murali S."/>
            <person name="Richards S."/>
            <person name="Bandaranaike D."/>
            <person name="Bellair M."/>
            <person name="Blankenburg K."/>
            <person name="Chao H."/>
            <person name="Dinh H."/>
            <person name="Doddapaneni H."/>
            <person name="Dugan-Rocha S."/>
            <person name="Elkadiri S."/>
            <person name="Gnanaolivu R."/>
            <person name="Hernandez B."/>
            <person name="Skinner E."/>
            <person name="Javaid M."/>
            <person name="Lee S."/>
            <person name="Li M."/>
            <person name="Ming W."/>
            <person name="Munidasa M."/>
            <person name="Muniz J."/>
            <person name="Nguyen L."/>
            <person name="Hughes D."/>
            <person name="Osuji N."/>
            <person name="Pu L.-L."/>
            <person name="Puazo M."/>
            <person name="Qu C."/>
            <person name="Quiroz J."/>
            <person name="Raj R."/>
            <person name="Weissenberger G."/>
            <person name="Xin Y."/>
            <person name="Zou X."/>
            <person name="Han Y."/>
            <person name="Worley K."/>
            <person name="Muzny D."/>
            <person name="Gibbs R."/>
        </authorList>
    </citation>
    <scope>NUCLEOTIDE SEQUENCE</scope>
    <source>
        <strain evidence="7">Sampled in the wild</strain>
    </source>
</reference>
<dbReference type="InterPro" id="IPR006565">
    <property type="entry name" value="BTP"/>
</dbReference>
<accession>A0A8K0P8U5</accession>
<feature type="compositionally biased region" description="Basic and acidic residues" evidence="5">
    <location>
        <begin position="674"/>
        <end position="687"/>
    </location>
</feature>
<evidence type="ECO:0000256" key="4">
    <source>
        <dbReference type="ARBA" id="ARBA00023242"/>
    </source>
</evidence>
<dbReference type="EMBL" id="KZ309006">
    <property type="protein sequence ID" value="KAG8236283.1"/>
    <property type="molecule type" value="Genomic_DNA"/>
</dbReference>
<dbReference type="GO" id="GO:0046982">
    <property type="term" value="F:protein heterodimerization activity"/>
    <property type="evidence" value="ECO:0007669"/>
    <property type="project" value="InterPro"/>
</dbReference>
<feature type="compositionally biased region" description="Basic and acidic residues" evidence="5">
    <location>
        <begin position="188"/>
        <end position="198"/>
    </location>
</feature>
<feature type="compositionally biased region" description="Pro residues" evidence="5">
    <location>
        <begin position="688"/>
        <end position="704"/>
    </location>
</feature>
<dbReference type="SMART" id="SM00576">
    <property type="entry name" value="BTP"/>
    <property type="match status" value="1"/>
</dbReference>